<dbReference type="EnsemblMetazoa" id="ADIR011298-RA">
    <property type="protein sequence ID" value="ADIR011298-PA"/>
    <property type="gene ID" value="ADIR011298"/>
</dbReference>
<name>A0A182NUF6_9DIPT</name>
<evidence type="ECO:0000313" key="2">
    <source>
        <dbReference type="Proteomes" id="UP000075884"/>
    </source>
</evidence>
<evidence type="ECO:0000313" key="1">
    <source>
        <dbReference type="EnsemblMetazoa" id="ADIR011298-PA"/>
    </source>
</evidence>
<reference evidence="2" key="1">
    <citation type="submission" date="2013-03" db="EMBL/GenBank/DDBJ databases">
        <title>The Genome Sequence of Anopheles dirus WRAIR2.</title>
        <authorList>
            <consortium name="The Broad Institute Genomics Platform"/>
            <person name="Neafsey D.E."/>
            <person name="Walton C."/>
            <person name="Walker B."/>
            <person name="Young S.K."/>
            <person name="Zeng Q."/>
            <person name="Gargeya S."/>
            <person name="Fitzgerald M."/>
            <person name="Haas B."/>
            <person name="Abouelleil A."/>
            <person name="Allen A.W."/>
            <person name="Alvarado L."/>
            <person name="Arachchi H.M."/>
            <person name="Berlin A.M."/>
            <person name="Chapman S.B."/>
            <person name="Gainer-Dewar J."/>
            <person name="Goldberg J."/>
            <person name="Griggs A."/>
            <person name="Gujja S."/>
            <person name="Hansen M."/>
            <person name="Howarth C."/>
            <person name="Imamovic A."/>
            <person name="Ireland A."/>
            <person name="Larimer J."/>
            <person name="McCowan C."/>
            <person name="Murphy C."/>
            <person name="Pearson M."/>
            <person name="Poon T.W."/>
            <person name="Priest M."/>
            <person name="Roberts A."/>
            <person name="Saif S."/>
            <person name="Shea T."/>
            <person name="Sisk P."/>
            <person name="Sykes S."/>
            <person name="Wortman J."/>
            <person name="Nusbaum C."/>
            <person name="Birren B."/>
        </authorList>
    </citation>
    <scope>NUCLEOTIDE SEQUENCE [LARGE SCALE GENOMIC DNA]</scope>
    <source>
        <strain evidence="2">WRAIR2</strain>
    </source>
</reference>
<organism evidence="1 2">
    <name type="scientific">Anopheles dirus</name>
    <dbReference type="NCBI Taxonomy" id="7168"/>
    <lineage>
        <taxon>Eukaryota</taxon>
        <taxon>Metazoa</taxon>
        <taxon>Ecdysozoa</taxon>
        <taxon>Arthropoda</taxon>
        <taxon>Hexapoda</taxon>
        <taxon>Insecta</taxon>
        <taxon>Pterygota</taxon>
        <taxon>Neoptera</taxon>
        <taxon>Endopterygota</taxon>
        <taxon>Diptera</taxon>
        <taxon>Nematocera</taxon>
        <taxon>Culicoidea</taxon>
        <taxon>Culicidae</taxon>
        <taxon>Anophelinae</taxon>
        <taxon>Anopheles</taxon>
    </lineage>
</organism>
<proteinExistence type="predicted"/>
<protein>
    <submittedName>
        <fullName evidence="1">Uncharacterized protein</fullName>
    </submittedName>
</protein>
<dbReference type="VEuPathDB" id="VectorBase:ADIR011298"/>
<reference evidence="1" key="2">
    <citation type="submission" date="2020-05" db="UniProtKB">
        <authorList>
            <consortium name="EnsemblMetazoa"/>
        </authorList>
    </citation>
    <scope>IDENTIFICATION</scope>
    <source>
        <strain evidence="1">WRAIR2</strain>
    </source>
</reference>
<dbReference type="AlphaFoldDB" id="A0A182NUF6"/>
<accession>A0A182NUF6</accession>
<keyword evidence="2" id="KW-1185">Reference proteome</keyword>
<dbReference type="Proteomes" id="UP000075884">
    <property type="component" value="Unassembled WGS sequence"/>
</dbReference>
<sequence length="977" mass="104567">MLGIKSRASSCDAFPSPDFGISSTIASSGKVQTAGNELTAAFDNVNKYGITLHSSYKVLSVSRGILYSISNDVAAGGKALGAAVATLATSTGPSIDATFGAAAGAITNMETTLTTSFAARFATLEANIGPYVGKELRDSFAVLVAAVRKLRDALGQLKPAVQQLQTAAKTVAPNLILSVLDALKNMRANVQALVYTVSTSLYNLELADKFIVDSTSRAELEMATIDASYTAYATETTGTANDMAETVRSTLAEGYGRQETAIAPIQARLDASADYTVSFQPRTMQIKEIFGTDPLASLKLDLTQLFVNYVQLMEELDNDVGDFFANDACPALQATVQVLISSVPNAVFCFEKYSYQAYNLFHDFATLVDVCYQEESAKLSVLFLAVPPLVQLILFDVEDLADSLAACIKYRDNVRCFTAISPYYEVLMAQTTAKRYYLHELVARELEASSNRLASCYMVNKYFILQQVVRISANVQLCSKNGPMSIRAEPSPDFGIKATVLGTANVVKQSGKVSATFDLVDNMNIPLTGGYALLDNMKTAVLYISSKVTSTGMAVSTALNTLAADRSNDVNGAFAPVYAAINALRTLLQSGFTAQYAALQKQGNFITTQLGDAFKSILDRLTVLVTALDRMKAGVTAARDAPGNPPNGISPDNLSRNVPAKLTFDLLDALSKLEGVISLVTFVVEDEQRKLSTADVFLGEMRTEGQTVIGNDVHSAKGLFDSERGTIATNVAGQFADPLGVVYGTQMQALGLVQSTVQAFDTYTNDLKPALDSLSLLLNADGIAALATAVADTFGEYGTAVDASIASTASVEQFFIGETCVGLRSVIDALVANSPHSPFCFAKFSPKLFNQFALSFYAVSECYDVETIRLYRLQDLLTLVIGMIVYDVEDLGEAISSCAQRTTGPACLTLIGPYYEQLATTIDEKQAYVLSYLEEETKISLQRLGSCVTTAKYMTAISVAAIISNLGTCTVRGPIPV</sequence>